<dbReference type="PROSITE" id="PS50914">
    <property type="entry name" value="BON"/>
    <property type="match status" value="1"/>
</dbReference>
<protein>
    <submittedName>
        <fullName evidence="2">Putative Transport-associated protein (Modular protein)</fullName>
    </submittedName>
</protein>
<reference evidence="2" key="1">
    <citation type="submission" date="2009-10" db="EMBL/GenBank/DDBJ databases">
        <title>Diversity of trophic interactions inside an arsenic-rich microbial ecosystem.</title>
        <authorList>
            <person name="Bertin P.N."/>
            <person name="Heinrich-Salmeron A."/>
            <person name="Pelletier E."/>
            <person name="Goulhen-Chollet F."/>
            <person name="Arsene-Ploetze F."/>
            <person name="Gallien S."/>
            <person name="Calteau A."/>
            <person name="Vallenet D."/>
            <person name="Casiot C."/>
            <person name="Chane-Woon-Ming B."/>
            <person name="Giloteaux L."/>
            <person name="Barakat M."/>
            <person name="Bonnefoy V."/>
            <person name="Bruneel O."/>
            <person name="Chandler M."/>
            <person name="Cleiss J."/>
            <person name="Duran R."/>
            <person name="Elbaz-Poulichet F."/>
            <person name="Fonknechten N."/>
            <person name="Lauga B."/>
            <person name="Mornico D."/>
            <person name="Ortet P."/>
            <person name="Schaeffer C."/>
            <person name="Siguier P."/>
            <person name="Alexander Thil Smith A."/>
            <person name="Van Dorsselaer A."/>
            <person name="Weissenbach J."/>
            <person name="Medigue C."/>
            <person name="Le Paslier D."/>
        </authorList>
    </citation>
    <scope>NUCLEOTIDE SEQUENCE</scope>
</reference>
<feature type="domain" description="BON" evidence="1">
    <location>
        <begin position="74"/>
        <end position="142"/>
    </location>
</feature>
<dbReference type="AlphaFoldDB" id="E6PUR0"/>
<dbReference type="Gene3D" id="3.30.1340.30">
    <property type="match status" value="1"/>
</dbReference>
<dbReference type="EMBL" id="CABM01000059">
    <property type="protein sequence ID" value="CBH98667.1"/>
    <property type="molecule type" value="Genomic_DNA"/>
</dbReference>
<sequence length="142" mass="14510">MTTNSRLGKIIPVTGATLIALALSGVRAQAADMAQAPAPMQTPAAMQPQAGMQGQAGGAVQAQAPMEGVAKSMDDALITTKVKAELLKDQSLKSLQIHVATRKGVVHLTGNVANSKDASRAVQVAQAVPGVKMVMSDLQVQG</sequence>
<organism evidence="2">
    <name type="scientific">mine drainage metagenome</name>
    <dbReference type="NCBI Taxonomy" id="410659"/>
    <lineage>
        <taxon>unclassified sequences</taxon>
        <taxon>metagenomes</taxon>
        <taxon>ecological metagenomes</taxon>
    </lineage>
</organism>
<name>E6PUR0_9ZZZZ</name>
<dbReference type="Pfam" id="PF04972">
    <property type="entry name" value="BON"/>
    <property type="match status" value="1"/>
</dbReference>
<dbReference type="InterPro" id="IPR051686">
    <property type="entry name" value="Lipoprotein_DolP"/>
</dbReference>
<evidence type="ECO:0000259" key="1">
    <source>
        <dbReference type="PROSITE" id="PS50914"/>
    </source>
</evidence>
<accession>E6PUR0</accession>
<dbReference type="InterPro" id="IPR014004">
    <property type="entry name" value="Transpt-assoc_nodulatn_dom_bac"/>
</dbReference>
<comment type="caution">
    <text evidence="2">The sequence shown here is derived from an EMBL/GenBank/DDBJ whole genome shotgun (WGS) entry which is preliminary data.</text>
</comment>
<dbReference type="PANTHER" id="PTHR34606">
    <property type="entry name" value="BON DOMAIN-CONTAINING PROTEIN"/>
    <property type="match status" value="1"/>
</dbReference>
<gene>
    <name evidence="2" type="ORF">CARN2_4149</name>
</gene>
<evidence type="ECO:0000313" key="2">
    <source>
        <dbReference type="EMBL" id="CBH98667.1"/>
    </source>
</evidence>
<dbReference type="PANTHER" id="PTHR34606:SF16">
    <property type="entry name" value="BON DOMAIN-CONTAINING PROTEIN"/>
    <property type="match status" value="1"/>
</dbReference>
<proteinExistence type="predicted"/>
<dbReference type="InterPro" id="IPR007055">
    <property type="entry name" value="BON_dom"/>
</dbReference>
<dbReference type="SMART" id="SM00749">
    <property type="entry name" value="BON"/>
    <property type="match status" value="1"/>
</dbReference>